<dbReference type="AlphaFoldDB" id="A0A1A9US89"/>
<evidence type="ECO:0000313" key="1">
    <source>
        <dbReference type="EnsemblMetazoa" id="GAUT013633-PA"/>
    </source>
</evidence>
<dbReference type="Proteomes" id="UP000078200">
    <property type="component" value="Unassembled WGS sequence"/>
</dbReference>
<protein>
    <submittedName>
        <fullName evidence="1">Uncharacterized protein</fullName>
    </submittedName>
</protein>
<name>A0A1A9US89_GLOAU</name>
<sequence>MCQSNRVSFCWLTLVTNGKSRDWRETCSTCWALLRMSGTDDEIFAFELFRLSKLVFEVKCSFRLFILLQLIIVGDSLLDINSRSFGRRRKDLSALGFDFNHLFCDSNLWVNHETSPSLLKMSFDSETVIKSSGSLRTFLSISIPKKGPLSL</sequence>
<keyword evidence="2" id="KW-1185">Reference proteome</keyword>
<reference evidence="1" key="1">
    <citation type="submission" date="2020-05" db="UniProtKB">
        <authorList>
            <consortium name="EnsemblMetazoa"/>
        </authorList>
    </citation>
    <scope>IDENTIFICATION</scope>
    <source>
        <strain evidence="1">TTRI</strain>
    </source>
</reference>
<dbReference type="VEuPathDB" id="VectorBase:GAUT013633"/>
<proteinExistence type="predicted"/>
<evidence type="ECO:0000313" key="2">
    <source>
        <dbReference type="Proteomes" id="UP000078200"/>
    </source>
</evidence>
<accession>A0A1A9US89</accession>
<organism evidence="1 2">
    <name type="scientific">Glossina austeni</name>
    <name type="common">Savannah tsetse fly</name>
    <dbReference type="NCBI Taxonomy" id="7395"/>
    <lineage>
        <taxon>Eukaryota</taxon>
        <taxon>Metazoa</taxon>
        <taxon>Ecdysozoa</taxon>
        <taxon>Arthropoda</taxon>
        <taxon>Hexapoda</taxon>
        <taxon>Insecta</taxon>
        <taxon>Pterygota</taxon>
        <taxon>Neoptera</taxon>
        <taxon>Endopterygota</taxon>
        <taxon>Diptera</taxon>
        <taxon>Brachycera</taxon>
        <taxon>Muscomorpha</taxon>
        <taxon>Hippoboscoidea</taxon>
        <taxon>Glossinidae</taxon>
        <taxon>Glossina</taxon>
    </lineage>
</organism>
<dbReference type="EnsemblMetazoa" id="GAUT013633-RA">
    <property type="protein sequence ID" value="GAUT013633-PA"/>
    <property type="gene ID" value="GAUT013633"/>
</dbReference>